<dbReference type="CDD" id="cd04847">
    <property type="entry name" value="Peptidases_S8_Subtilisin_like_2"/>
    <property type="match status" value="1"/>
</dbReference>
<feature type="compositionally biased region" description="Polar residues" evidence="6">
    <location>
        <begin position="1"/>
        <end position="11"/>
    </location>
</feature>
<feature type="active site" description="Charge relay system" evidence="5">
    <location>
        <position position="283"/>
    </location>
</feature>
<accession>A0A9X4R5X6</accession>
<feature type="region of interest" description="Disordered" evidence="6">
    <location>
        <begin position="1"/>
        <end position="28"/>
    </location>
</feature>
<evidence type="ECO:0000256" key="3">
    <source>
        <dbReference type="ARBA" id="ARBA00022801"/>
    </source>
</evidence>
<protein>
    <submittedName>
        <fullName evidence="8">S8 family peptidase</fullName>
    </submittedName>
</protein>
<evidence type="ECO:0000313" key="9">
    <source>
        <dbReference type="Proteomes" id="UP001152766"/>
    </source>
</evidence>
<comment type="caution">
    <text evidence="8">The sequence shown here is derived from an EMBL/GenBank/DDBJ whole genome shotgun (WGS) entry which is preliminary data.</text>
</comment>
<feature type="active site" description="Charge relay system" evidence="5">
    <location>
        <position position="516"/>
    </location>
</feature>
<keyword evidence="4 5" id="KW-0720">Serine protease</keyword>
<dbReference type="InterPro" id="IPR034074">
    <property type="entry name" value="Y4bN_pept_dom"/>
</dbReference>
<dbReference type="GO" id="GO:0006508">
    <property type="term" value="P:proteolysis"/>
    <property type="evidence" value="ECO:0007669"/>
    <property type="project" value="UniProtKB-KW"/>
</dbReference>
<evidence type="ECO:0000256" key="6">
    <source>
        <dbReference type="SAM" id="MobiDB-lite"/>
    </source>
</evidence>
<reference evidence="8" key="1">
    <citation type="submission" date="2019-02" db="EMBL/GenBank/DDBJ databases">
        <title>Draft genome of the type strain Pelomonas aquatica CCUG 52575T.</title>
        <authorList>
            <person name="Gomila M."/>
            <person name="Lalucat J."/>
        </authorList>
    </citation>
    <scope>NUCLEOTIDE SEQUENCE</scope>
    <source>
        <strain evidence="8">CCUG 52575</strain>
    </source>
</reference>
<evidence type="ECO:0000256" key="5">
    <source>
        <dbReference type="PROSITE-ProRule" id="PRU01240"/>
    </source>
</evidence>
<dbReference type="InterPro" id="IPR049955">
    <property type="entry name" value="IteS-like"/>
</dbReference>
<comment type="similarity">
    <text evidence="1 5">Belongs to the peptidase S8 family.</text>
</comment>
<dbReference type="AlphaFoldDB" id="A0A9X4R5X6"/>
<name>A0A9X4R5X6_9BURK</name>
<evidence type="ECO:0000313" key="8">
    <source>
        <dbReference type="EMBL" id="MDG0864897.1"/>
    </source>
</evidence>
<evidence type="ECO:0000259" key="7">
    <source>
        <dbReference type="Pfam" id="PF00082"/>
    </source>
</evidence>
<dbReference type="Pfam" id="PF00082">
    <property type="entry name" value="Peptidase_S8"/>
    <property type="match status" value="1"/>
</dbReference>
<dbReference type="EMBL" id="SGUG01000044">
    <property type="protein sequence ID" value="MDG0864897.1"/>
    <property type="molecule type" value="Genomic_DNA"/>
</dbReference>
<evidence type="ECO:0000256" key="2">
    <source>
        <dbReference type="ARBA" id="ARBA00022670"/>
    </source>
</evidence>
<dbReference type="InterPro" id="IPR036852">
    <property type="entry name" value="Peptidase_S8/S53_dom_sf"/>
</dbReference>
<evidence type="ECO:0000256" key="1">
    <source>
        <dbReference type="ARBA" id="ARBA00011073"/>
    </source>
</evidence>
<dbReference type="Proteomes" id="UP001152766">
    <property type="component" value="Unassembled WGS sequence"/>
</dbReference>
<dbReference type="Gene3D" id="3.40.50.200">
    <property type="entry name" value="Peptidase S8/S53 domain"/>
    <property type="match status" value="1"/>
</dbReference>
<keyword evidence="9" id="KW-1185">Reference proteome</keyword>
<sequence length="767" mass="82640">MATRRTTNSPAEPQRPVPQPSPDNPFQQIMFDRQDLQGMQPGGGPKKEFVPVDTAYRQALAATLDGATEGLATQMQAHPHSLAPLIFRLRHEAIAKSHRPLKVVEEAGLMPAGHERVEEMLVGAHSGSITALRSVILDRDIKEIRANLSAIQRIESWGRAQRNPEGTLAVQQRGRALLRFFRYGNDAANAQLFQAIRHLLSHLGLKYRFFRQSRHGWFYASLMDVSNLSEDKFDALLSFPGLRRLMPEPQLQPAATGGSAIAVAAGPHLDPPLAGLPTVGVFDTGTGPAAVDLAPWLVGRTTFVLPPDTDHEHGTHVASLVAGAHRMNGGHLDLPPVGALVYDACGLESGPNGSFVSDLITRLEEAVRGKPDVRVWNLSLGSPHGCDEQTFSEFAQALDQLSDQFNVLFVVAAGNYVVEPRRTWPSLATLQDQVSCPGESVRALTVGSVCHAGAIDALNEPGEPAAYSRRGPGPVFTPKPDIVHVGGGVHAPWATGASSVAVLTAGNTQTRNFGTSFAAPIAASMAAHAWQAIDGGTGLTASPALVKALMIHAAQLSSPAYTPWERRYYGTGLPRDVTSALYDRADSFTLIFESRVVPSIRWRKAPYPIPSGLLRDGKFRGEVIITAVYAPPLDGNTGAEYVRANVELSFGTLDGDSIHSKVPLKGEDGTDGYEAAQVEHGGKWAPVKVHRKSFPNGVSGDTWALQARMFLREFEPAMAEGLTVYILCTLRSLDGDTEIHAQGMRVLAATNWVRHDLPVRVPIQALA</sequence>
<dbReference type="PROSITE" id="PS51892">
    <property type="entry name" value="SUBTILASE"/>
    <property type="match status" value="1"/>
</dbReference>
<dbReference type="PANTHER" id="PTHR43806:SF11">
    <property type="entry name" value="CEREVISIN-RELATED"/>
    <property type="match status" value="1"/>
</dbReference>
<keyword evidence="3 5" id="KW-0378">Hydrolase</keyword>
<dbReference type="InterPro" id="IPR000209">
    <property type="entry name" value="Peptidase_S8/S53_dom"/>
</dbReference>
<dbReference type="PANTHER" id="PTHR43806">
    <property type="entry name" value="PEPTIDASE S8"/>
    <property type="match status" value="1"/>
</dbReference>
<dbReference type="InterPro" id="IPR050131">
    <property type="entry name" value="Peptidase_S8_subtilisin-like"/>
</dbReference>
<feature type="compositionally biased region" description="Pro residues" evidence="6">
    <location>
        <begin position="13"/>
        <end position="23"/>
    </location>
</feature>
<feature type="domain" description="Peptidase S8/S53" evidence="7">
    <location>
        <begin position="278"/>
        <end position="555"/>
    </location>
</feature>
<evidence type="ECO:0000256" key="4">
    <source>
        <dbReference type="ARBA" id="ARBA00022825"/>
    </source>
</evidence>
<keyword evidence="2 5" id="KW-0645">Protease</keyword>
<proteinExistence type="inferred from homology"/>
<organism evidence="8 9">
    <name type="scientific">Pelomonas aquatica</name>
    <dbReference type="NCBI Taxonomy" id="431058"/>
    <lineage>
        <taxon>Bacteria</taxon>
        <taxon>Pseudomonadati</taxon>
        <taxon>Pseudomonadota</taxon>
        <taxon>Betaproteobacteria</taxon>
        <taxon>Burkholderiales</taxon>
        <taxon>Sphaerotilaceae</taxon>
        <taxon>Roseateles</taxon>
    </lineage>
</organism>
<feature type="active site" description="Charge relay system" evidence="5">
    <location>
        <position position="313"/>
    </location>
</feature>
<dbReference type="SUPFAM" id="SSF52743">
    <property type="entry name" value="Subtilisin-like"/>
    <property type="match status" value="1"/>
</dbReference>
<gene>
    <name evidence="8" type="ORF">EXJ73_20770</name>
</gene>
<dbReference type="GO" id="GO:0004252">
    <property type="term" value="F:serine-type endopeptidase activity"/>
    <property type="evidence" value="ECO:0007669"/>
    <property type="project" value="UniProtKB-UniRule"/>
</dbReference>
<dbReference type="NCBIfam" id="NF042956">
    <property type="entry name" value="IteS_antiphage"/>
    <property type="match status" value="1"/>
</dbReference>